<evidence type="ECO:0000256" key="1">
    <source>
        <dbReference type="SAM" id="MobiDB-lite"/>
    </source>
</evidence>
<dbReference type="OrthoDB" id="6262013at2759"/>
<organism evidence="2 3">
    <name type="scientific">Synaphobranchus kaupii</name>
    <name type="common">Kaup's arrowtooth eel</name>
    <dbReference type="NCBI Taxonomy" id="118154"/>
    <lineage>
        <taxon>Eukaryota</taxon>
        <taxon>Metazoa</taxon>
        <taxon>Chordata</taxon>
        <taxon>Craniata</taxon>
        <taxon>Vertebrata</taxon>
        <taxon>Euteleostomi</taxon>
        <taxon>Actinopterygii</taxon>
        <taxon>Neopterygii</taxon>
        <taxon>Teleostei</taxon>
        <taxon>Anguilliformes</taxon>
        <taxon>Synaphobranchidae</taxon>
        <taxon>Synaphobranchus</taxon>
    </lineage>
</organism>
<reference evidence="2" key="1">
    <citation type="journal article" date="2023" name="Science">
        <title>Genome structures resolve the early diversification of teleost fishes.</title>
        <authorList>
            <person name="Parey E."/>
            <person name="Louis A."/>
            <person name="Montfort J."/>
            <person name="Bouchez O."/>
            <person name="Roques C."/>
            <person name="Iampietro C."/>
            <person name="Lluch J."/>
            <person name="Castinel A."/>
            <person name="Donnadieu C."/>
            <person name="Desvignes T."/>
            <person name="Floi Bucao C."/>
            <person name="Jouanno E."/>
            <person name="Wen M."/>
            <person name="Mejri S."/>
            <person name="Dirks R."/>
            <person name="Jansen H."/>
            <person name="Henkel C."/>
            <person name="Chen W.J."/>
            <person name="Zahm M."/>
            <person name="Cabau C."/>
            <person name="Klopp C."/>
            <person name="Thompson A.W."/>
            <person name="Robinson-Rechavi M."/>
            <person name="Braasch I."/>
            <person name="Lecointre G."/>
            <person name="Bobe J."/>
            <person name="Postlethwait J.H."/>
            <person name="Berthelot C."/>
            <person name="Roest Crollius H."/>
            <person name="Guiguen Y."/>
        </authorList>
    </citation>
    <scope>NUCLEOTIDE SEQUENCE</scope>
    <source>
        <strain evidence="2">WJC10195</strain>
    </source>
</reference>
<evidence type="ECO:0008006" key="4">
    <source>
        <dbReference type="Google" id="ProtNLM"/>
    </source>
</evidence>
<gene>
    <name evidence="2" type="ORF">SKAU_G00096400</name>
</gene>
<dbReference type="Proteomes" id="UP001152622">
    <property type="component" value="Chromosome 3"/>
</dbReference>
<dbReference type="InterPro" id="IPR021109">
    <property type="entry name" value="Peptidase_aspartic_dom_sf"/>
</dbReference>
<comment type="caution">
    <text evidence="2">The sequence shown here is derived from an EMBL/GenBank/DDBJ whole genome shotgun (WGS) entry which is preliminary data.</text>
</comment>
<dbReference type="SUPFAM" id="SSF50630">
    <property type="entry name" value="Acid proteases"/>
    <property type="match status" value="1"/>
</dbReference>
<evidence type="ECO:0000313" key="2">
    <source>
        <dbReference type="EMBL" id="KAJ8369612.1"/>
    </source>
</evidence>
<feature type="compositionally biased region" description="Basic and acidic residues" evidence="1">
    <location>
        <begin position="177"/>
        <end position="196"/>
    </location>
</feature>
<name>A0A9Q1FXX7_SYNKA</name>
<feature type="region of interest" description="Disordered" evidence="1">
    <location>
        <begin position="89"/>
        <end position="109"/>
    </location>
</feature>
<accession>A0A9Q1FXX7</accession>
<proteinExistence type="predicted"/>
<dbReference type="AlphaFoldDB" id="A0A9Q1FXX7"/>
<sequence length="371" mass="40744">MGETWSRSQRGAVCADLRRQERRAYWSLASRRCCPETVAHAREVISADAPLTSSDTERLRAVGCWVEEQDNYKTLRCDGLTPAAPKFDGVIPHSEEKPRNNAKVQNPDPIRKRLQNIANDTPPCGTETGTVVLKTQFVREWLSDDRGASVPGSQHALLTMQSQPTGGFPGPPDVIREGDCGTEPERRDRALQDRGKMAAQMRGIGPQREPSDPLMGSNRVTEKAAKALKESAFGDCLTVEVKIAGVKTNCLLDTGSKVTTITESHFKQHFGEKELTLELTHNWVKLTAANGLDIPVLGCLEADIECMGETLSRKCVFVLTDDKPVMEEMKGLPGILGMNVISELQTLFTTGEGVKRVDRDHPRAGEAGVRK</sequence>
<dbReference type="Gene3D" id="2.40.70.10">
    <property type="entry name" value="Acid Proteases"/>
    <property type="match status" value="1"/>
</dbReference>
<dbReference type="EMBL" id="JAINUF010000003">
    <property type="protein sequence ID" value="KAJ8369612.1"/>
    <property type="molecule type" value="Genomic_DNA"/>
</dbReference>
<keyword evidence="3" id="KW-1185">Reference proteome</keyword>
<feature type="region of interest" description="Disordered" evidence="1">
    <location>
        <begin position="177"/>
        <end position="217"/>
    </location>
</feature>
<protein>
    <recommendedName>
        <fullName evidence="4">Peptidase A2 domain-containing protein</fullName>
    </recommendedName>
</protein>
<evidence type="ECO:0000313" key="3">
    <source>
        <dbReference type="Proteomes" id="UP001152622"/>
    </source>
</evidence>